<evidence type="ECO:0000313" key="6">
    <source>
        <dbReference type="EMBL" id="MCC2129122.1"/>
    </source>
</evidence>
<sequence length="321" mass="35782">MNYFLFKLSFHTPCHFGTSDSALSLYTSEDHFCADTLFSALCHTARTLYGNSGVEALIEKAQKDQLFLSDAMPWCGERYYLPRPFLTARTDGHTAGAERKAMKNLAYIAVEDMADYLACMRGQGLFDAGRKKQCFGVPMDSTRAAVFEGQDTLPYHVGAFRFAEDCGLYVLAGLESDDAAWLRTLMRALGLSGIGGKVSSGYGKFTVDDEIYLNEPFDEQTAWLFRALCRDAPAYLLLTTALPDEEELERTMEDASYTLTRRGGFVSSDSFAPSGQKKREQFFLTAGSVVRRRFGGALYLAARQDHPVYRFSKPLLLGVFV</sequence>
<organism evidence="6 7">
    <name type="scientific">Brotocaccenecus cirricatena</name>
    <dbReference type="NCBI Taxonomy" id="3064195"/>
    <lineage>
        <taxon>Bacteria</taxon>
        <taxon>Bacillati</taxon>
        <taxon>Bacillota</taxon>
        <taxon>Clostridia</taxon>
        <taxon>Eubacteriales</taxon>
        <taxon>Oscillospiraceae</taxon>
        <taxon>Brotocaccenecus</taxon>
    </lineage>
</organism>
<reference evidence="6" key="1">
    <citation type="submission" date="2021-10" db="EMBL/GenBank/DDBJ databases">
        <title>Anaerobic single-cell dispensing facilitates the cultivation of human gut bacteria.</title>
        <authorList>
            <person name="Afrizal A."/>
        </authorList>
    </citation>
    <scope>NUCLEOTIDE SEQUENCE</scope>
    <source>
        <strain evidence="6">CLA-AA-H272</strain>
    </source>
</reference>
<dbReference type="GO" id="GO:0003723">
    <property type="term" value="F:RNA binding"/>
    <property type="evidence" value="ECO:0007669"/>
    <property type="project" value="UniProtKB-KW"/>
</dbReference>
<evidence type="ECO:0000256" key="2">
    <source>
        <dbReference type="ARBA" id="ARBA00016109"/>
    </source>
</evidence>
<dbReference type="Pfam" id="PF17953">
    <property type="entry name" value="Csm4_C"/>
    <property type="match status" value="1"/>
</dbReference>
<comment type="caution">
    <text evidence="6">The sequence shown here is derived from an EMBL/GenBank/DDBJ whole genome shotgun (WGS) entry which is preliminary data.</text>
</comment>
<evidence type="ECO:0000256" key="1">
    <source>
        <dbReference type="ARBA" id="ARBA00005772"/>
    </source>
</evidence>
<gene>
    <name evidence="6" type="primary">csm4</name>
    <name evidence="6" type="ORF">LKD37_06255</name>
</gene>
<keyword evidence="7" id="KW-1185">Reference proteome</keyword>
<evidence type="ECO:0000256" key="4">
    <source>
        <dbReference type="ARBA" id="ARBA00023118"/>
    </source>
</evidence>
<dbReference type="AlphaFoldDB" id="A0AAE3AAQ4"/>
<comment type="similarity">
    <text evidence="1">Belongs to the CRISPR-associated Csm4 family.</text>
</comment>
<dbReference type="EMBL" id="JAJEPW010000013">
    <property type="protein sequence ID" value="MCC2129122.1"/>
    <property type="molecule type" value="Genomic_DNA"/>
</dbReference>
<evidence type="ECO:0000313" key="7">
    <source>
        <dbReference type="Proteomes" id="UP001199319"/>
    </source>
</evidence>
<keyword evidence="4" id="KW-0051">Antiviral defense</keyword>
<feature type="domain" description="Csm4 C-terminal" evidence="5">
    <location>
        <begin position="231"/>
        <end position="319"/>
    </location>
</feature>
<dbReference type="GO" id="GO:0051607">
    <property type="term" value="P:defense response to virus"/>
    <property type="evidence" value="ECO:0007669"/>
    <property type="project" value="UniProtKB-KW"/>
</dbReference>
<protein>
    <recommendedName>
        <fullName evidence="2">CRISPR system Cms protein Csm4</fullName>
    </recommendedName>
</protein>
<dbReference type="NCBIfam" id="TIGR01903">
    <property type="entry name" value="cas5_csm4"/>
    <property type="match status" value="1"/>
</dbReference>
<proteinExistence type="inferred from homology"/>
<name>A0AAE3AAQ4_9FIRM</name>
<dbReference type="RefSeq" id="WP_302928417.1">
    <property type="nucleotide sequence ID" value="NZ_JAJEPW010000013.1"/>
</dbReference>
<dbReference type="InterPro" id="IPR005510">
    <property type="entry name" value="Csm4"/>
</dbReference>
<evidence type="ECO:0000256" key="3">
    <source>
        <dbReference type="ARBA" id="ARBA00022884"/>
    </source>
</evidence>
<dbReference type="InterPro" id="IPR040932">
    <property type="entry name" value="Csm4_C"/>
</dbReference>
<keyword evidence="3" id="KW-0694">RNA-binding</keyword>
<evidence type="ECO:0000259" key="5">
    <source>
        <dbReference type="Pfam" id="PF17953"/>
    </source>
</evidence>
<accession>A0AAE3AAQ4</accession>
<dbReference type="Proteomes" id="UP001199319">
    <property type="component" value="Unassembled WGS sequence"/>
</dbReference>